<feature type="compositionally biased region" description="Low complexity" evidence="5">
    <location>
        <begin position="60"/>
        <end position="90"/>
    </location>
</feature>
<dbReference type="AlphaFoldDB" id="A0A813IRI1"/>
<dbReference type="Pfam" id="PF01753">
    <property type="entry name" value="zf-MYND"/>
    <property type="match status" value="1"/>
</dbReference>
<gene>
    <name evidence="7" type="ORF">PGLA1383_LOCUS21192</name>
    <name evidence="8" type="ORF">PGLA2088_LOCUS11212</name>
</gene>
<sequence>MGTCRVMASATSSQQQCSVCGASGSVKRCSVCKEVYYCGVACQKADLTRHRQQDGCGKRTPSSSSTPARTEDQPAAAAAPKTAAATSGPPCQRCRAPAGEEAEQVFANIAQRSIFGSPDCQHGPFCARCVERMQRLTLAFCPGCGALIGNLKDPSSASPMAVEGSEVAETREGGGGNILDRLD</sequence>
<keyword evidence="10" id="KW-1185">Reference proteome</keyword>
<evidence type="ECO:0000313" key="10">
    <source>
        <dbReference type="Proteomes" id="UP000654075"/>
    </source>
</evidence>
<evidence type="ECO:0000313" key="8">
    <source>
        <dbReference type="EMBL" id="CAE8654791.1"/>
    </source>
</evidence>
<proteinExistence type="predicted"/>
<keyword evidence="2 4" id="KW-0863">Zinc-finger</keyword>
<evidence type="ECO:0000256" key="1">
    <source>
        <dbReference type="ARBA" id="ARBA00022723"/>
    </source>
</evidence>
<dbReference type="Proteomes" id="UP000626109">
    <property type="component" value="Unassembled WGS sequence"/>
</dbReference>
<feature type="domain" description="MYND-type" evidence="6">
    <location>
        <begin position="17"/>
        <end position="56"/>
    </location>
</feature>
<evidence type="ECO:0000256" key="5">
    <source>
        <dbReference type="SAM" id="MobiDB-lite"/>
    </source>
</evidence>
<evidence type="ECO:0000313" key="9">
    <source>
        <dbReference type="Proteomes" id="UP000626109"/>
    </source>
</evidence>
<dbReference type="PROSITE" id="PS50865">
    <property type="entry name" value="ZF_MYND_2"/>
    <property type="match status" value="1"/>
</dbReference>
<feature type="region of interest" description="Disordered" evidence="5">
    <location>
        <begin position="52"/>
        <end position="93"/>
    </location>
</feature>
<dbReference type="Proteomes" id="UP000654075">
    <property type="component" value="Unassembled WGS sequence"/>
</dbReference>
<comment type="caution">
    <text evidence="8">The sequence shown here is derived from an EMBL/GenBank/DDBJ whole genome shotgun (WGS) entry which is preliminary data.</text>
</comment>
<accession>A0A813IRI1</accession>
<dbReference type="EMBL" id="CAJNNV010014853">
    <property type="protein sequence ID" value="CAE8602962.1"/>
    <property type="molecule type" value="Genomic_DNA"/>
</dbReference>
<reference evidence="8" key="1">
    <citation type="submission" date="2021-02" db="EMBL/GenBank/DDBJ databases">
        <authorList>
            <person name="Dougan E. K."/>
            <person name="Rhodes N."/>
            <person name="Thang M."/>
            <person name="Chan C."/>
        </authorList>
    </citation>
    <scope>NUCLEOTIDE SEQUENCE</scope>
</reference>
<dbReference type="OrthoDB" id="432970at2759"/>
<evidence type="ECO:0000259" key="6">
    <source>
        <dbReference type="PROSITE" id="PS50865"/>
    </source>
</evidence>
<protein>
    <recommendedName>
        <fullName evidence="6">MYND-type domain-containing protein</fullName>
    </recommendedName>
</protein>
<organism evidence="8 9">
    <name type="scientific">Polarella glacialis</name>
    <name type="common">Dinoflagellate</name>
    <dbReference type="NCBI Taxonomy" id="89957"/>
    <lineage>
        <taxon>Eukaryota</taxon>
        <taxon>Sar</taxon>
        <taxon>Alveolata</taxon>
        <taxon>Dinophyceae</taxon>
        <taxon>Suessiales</taxon>
        <taxon>Suessiaceae</taxon>
        <taxon>Polarella</taxon>
    </lineage>
</organism>
<dbReference type="GO" id="GO:0008270">
    <property type="term" value="F:zinc ion binding"/>
    <property type="evidence" value="ECO:0007669"/>
    <property type="project" value="UniProtKB-KW"/>
</dbReference>
<evidence type="ECO:0000256" key="2">
    <source>
        <dbReference type="ARBA" id="ARBA00022771"/>
    </source>
</evidence>
<feature type="region of interest" description="Disordered" evidence="5">
    <location>
        <begin position="155"/>
        <end position="183"/>
    </location>
</feature>
<dbReference type="Gene3D" id="6.10.140.2220">
    <property type="match status" value="1"/>
</dbReference>
<dbReference type="InterPro" id="IPR002893">
    <property type="entry name" value="Znf_MYND"/>
</dbReference>
<keyword evidence="1" id="KW-0479">Metal-binding</keyword>
<dbReference type="SUPFAM" id="SSF144232">
    <property type="entry name" value="HIT/MYND zinc finger-like"/>
    <property type="match status" value="1"/>
</dbReference>
<evidence type="ECO:0000313" key="7">
    <source>
        <dbReference type="EMBL" id="CAE8602962.1"/>
    </source>
</evidence>
<keyword evidence="3" id="KW-0862">Zinc</keyword>
<name>A0A813IRI1_POLGL</name>
<dbReference type="EMBL" id="CAJNNW010012867">
    <property type="protein sequence ID" value="CAE8654791.1"/>
    <property type="molecule type" value="Genomic_DNA"/>
</dbReference>
<evidence type="ECO:0000256" key="3">
    <source>
        <dbReference type="ARBA" id="ARBA00022833"/>
    </source>
</evidence>
<evidence type="ECO:0000256" key="4">
    <source>
        <dbReference type="PROSITE-ProRule" id="PRU00134"/>
    </source>
</evidence>